<dbReference type="EMBL" id="FN653071">
    <property type="protein sequence ID" value="CBY10954.1"/>
    <property type="molecule type" value="Genomic_DNA"/>
</dbReference>
<organism evidence="1">
    <name type="scientific">Oikopleura dioica</name>
    <name type="common">Tunicate</name>
    <dbReference type="NCBI Taxonomy" id="34765"/>
    <lineage>
        <taxon>Eukaryota</taxon>
        <taxon>Metazoa</taxon>
        <taxon>Chordata</taxon>
        <taxon>Tunicata</taxon>
        <taxon>Appendicularia</taxon>
        <taxon>Copelata</taxon>
        <taxon>Oikopleuridae</taxon>
        <taxon>Oikopleura</taxon>
    </lineage>
</organism>
<accession>E4XLN9</accession>
<reference evidence="1" key="1">
    <citation type="journal article" date="2010" name="Science">
        <title>Plasticity of animal genome architecture unmasked by rapid evolution of a pelagic tunicate.</title>
        <authorList>
            <person name="Denoeud F."/>
            <person name="Henriet S."/>
            <person name="Mungpakdee S."/>
            <person name="Aury J.M."/>
            <person name="Da Silva C."/>
            <person name="Brinkmann H."/>
            <person name="Mikhaleva J."/>
            <person name="Olsen L.C."/>
            <person name="Jubin C."/>
            <person name="Canestro C."/>
            <person name="Bouquet J.M."/>
            <person name="Danks G."/>
            <person name="Poulain J."/>
            <person name="Campsteijn C."/>
            <person name="Adamski M."/>
            <person name="Cross I."/>
            <person name="Yadetie F."/>
            <person name="Muffato M."/>
            <person name="Louis A."/>
            <person name="Butcher S."/>
            <person name="Tsagkogeorga G."/>
            <person name="Konrad A."/>
            <person name="Singh S."/>
            <person name="Jensen M.F."/>
            <person name="Cong E.H."/>
            <person name="Eikeseth-Otteraa H."/>
            <person name="Noel B."/>
            <person name="Anthouard V."/>
            <person name="Porcel B.M."/>
            <person name="Kachouri-Lafond R."/>
            <person name="Nishino A."/>
            <person name="Ugolini M."/>
            <person name="Chourrout P."/>
            <person name="Nishida H."/>
            <person name="Aasland R."/>
            <person name="Huzurbazar S."/>
            <person name="Westhof E."/>
            <person name="Delsuc F."/>
            <person name="Lehrach H."/>
            <person name="Reinhardt R."/>
            <person name="Weissenbach J."/>
            <person name="Roy S.W."/>
            <person name="Artiguenave F."/>
            <person name="Postlethwait J.H."/>
            <person name="Manak J.R."/>
            <person name="Thompson E.M."/>
            <person name="Jaillon O."/>
            <person name="Du Pasquier L."/>
            <person name="Boudinot P."/>
            <person name="Liberles D.A."/>
            <person name="Volff J.N."/>
            <person name="Philippe H."/>
            <person name="Lenhard B."/>
            <person name="Roest Crollius H."/>
            <person name="Wincker P."/>
            <person name="Chourrout D."/>
        </authorList>
    </citation>
    <scope>NUCLEOTIDE SEQUENCE [LARGE SCALE GENOMIC DNA]</scope>
</reference>
<evidence type="ECO:0000313" key="2">
    <source>
        <dbReference type="Proteomes" id="UP000001307"/>
    </source>
</evidence>
<sequence>MSDFAGMLRDLHADISNTADPPDDVANFAHTFIETTTYMLTLTGEQFTALRRWPPAGFTYLDFFYICPNNCEPYTAASVCKGCSWPSSIRHQILIWYNTATDIHADNVRFYS</sequence>
<dbReference type="Proteomes" id="UP000001307">
    <property type="component" value="Unassembled WGS sequence"/>
</dbReference>
<gene>
    <name evidence="1" type="ORF">GSOID_T00014630001</name>
</gene>
<protein>
    <submittedName>
        <fullName evidence="1">Uncharacterized protein</fullName>
    </submittedName>
</protein>
<proteinExistence type="predicted"/>
<dbReference type="InParanoid" id="E4XLN9"/>
<evidence type="ECO:0000313" key="1">
    <source>
        <dbReference type="EMBL" id="CBY10954.1"/>
    </source>
</evidence>
<dbReference type="AlphaFoldDB" id="E4XLN9"/>
<name>E4XLN9_OIKDI</name>
<keyword evidence="2" id="KW-1185">Reference proteome</keyword>